<organism evidence="3 4">
    <name type="scientific">Fistulina hepatica ATCC 64428</name>
    <dbReference type="NCBI Taxonomy" id="1128425"/>
    <lineage>
        <taxon>Eukaryota</taxon>
        <taxon>Fungi</taxon>
        <taxon>Dikarya</taxon>
        <taxon>Basidiomycota</taxon>
        <taxon>Agaricomycotina</taxon>
        <taxon>Agaricomycetes</taxon>
        <taxon>Agaricomycetidae</taxon>
        <taxon>Agaricales</taxon>
        <taxon>Fistulinaceae</taxon>
        <taxon>Fistulina</taxon>
    </lineage>
</organism>
<evidence type="ECO:0000313" key="4">
    <source>
        <dbReference type="Proteomes" id="UP000054144"/>
    </source>
</evidence>
<dbReference type="PROSITE" id="PS50137">
    <property type="entry name" value="DS_RBD"/>
    <property type="match status" value="1"/>
</dbReference>
<evidence type="ECO:0000256" key="1">
    <source>
        <dbReference type="PROSITE-ProRule" id="PRU00266"/>
    </source>
</evidence>
<name>A0A0D7A5R9_9AGAR</name>
<evidence type="ECO:0000313" key="3">
    <source>
        <dbReference type="EMBL" id="KIY46337.1"/>
    </source>
</evidence>
<evidence type="ECO:0000259" key="2">
    <source>
        <dbReference type="PROSITE" id="PS50137"/>
    </source>
</evidence>
<sequence>MNNQHIDGSVRLNNYLQAKNRLNALNYEQYMEGPRNAPTWTVRVKIDGVVLGSASGRQIHIARDLAANQALETLIQAWGY</sequence>
<reference evidence="3 4" key="1">
    <citation type="journal article" date="2015" name="Fungal Genet. Biol.">
        <title>Evolution of novel wood decay mechanisms in Agaricales revealed by the genome sequences of Fistulina hepatica and Cylindrobasidium torrendii.</title>
        <authorList>
            <person name="Floudas D."/>
            <person name="Held B.W."/>
            <person name="Riley R."/>
            <person name="Nagy L.G."/>
            <person name="Koehler G."/>
            <person name="Ransdell A.S."/>
            <person name="Younus H."/>
            <person name="Chow J."/>
            <person name="Chiniquy J."/>
            <person name="Lipzen A."/>
            <person name="Tritt A."/>
            <person name="Sun H."/>
            <person name="Haridas S."/>
            <person name="LaButti K."/>
            <person name="Ohm R.A."/>
            <person name="Kues U."/>
            <person name="Blanchette R.A."/>
            <person name="Grigoriev I.V."/>
            <person name="Minto R.E."/>
            <person name="Hibbett D.S."/>
        </authorList>
    </citation>
    <scope>NUCLEOTIDE SEQUENCE [LARGE SCALE GENOMIC DNA]</scope>
    <source>
        <strain evidence="3 4">ATCC 64428</strain>
    </source>
</reference>
<keyword evidence="1" id="KW-0694">RNA-binding</keyword>
<proteinExistence type="predicted"/>
<dbReference type="OrthoDB" id="3246846at2759"/>
<dbReference type="Pfam" id="PF00035">
    <property type="entry name" value="dsrm"/>
    <property type="match status" value="1"/>
</dbReference>
<gene>
    <name evidence="3" type="ORF">FISHEDRAFT_75771</name>
</gene>
<dbReference type="SMART" id="SM00358">
    <property type="entry name" value="DSRM"/>
    <property type="match status" value="1"/>
</dbReference>
<dbReference type="InterPro" id="IPR014720">
    <property type="entry name" value="dsRBD_dom"/>
</dbReference>
<dbReference type="AlphaFoldDB" id="A0A0D7A5R9"/>
<dbReference type="SUPFAM" id="SSF54768">
    <property type="entry name" value="dsRNA-binding domain-like"/>
    <property type="match status" value="1"/>
</dbReference>
<feature type="domain" description="DRBM" evidence="2">
    <location>
        <begin position="7"/>
        <end position="76"/>
    </location>
</feature>
<keyword evidence="4" id="KW-1185">Reference proteome</keyword>
<dbReference type="Gene3D" id="3.30.160.20">
    <property type="match status" value="1"/>
</dbReference>
<dbReference type="EMBL" id="KN882035">
    <property type="protein sequence ID" value="KIY46337.1"/>
    <property type="molecule type" value="Genomic_DNA"/>
</dbReference>
<dbReference type="GO" id="GO:0003723">
    <property type="term" value="F:RNA binding"/>
    <property type="evidence" value="ECO:0007669"/>
    <property type="project" value="UniProtKB-UniRule"/>
</dbReference>
<accession>A0A0D7A5R9</accession>
<dbReference type="Proteomes" id="UP000054144">
    <property type="component" value="Unassembled WGS sequence"/>
</dbReference>
<protein>
    <recommendedName>
        <fullName evidence="2">DRBM domain-containing protein</fullName>
    </recommendedName>
</protein>